<dbReference type="AlphaFoldDB" id="A0A9P0LH00"/>
<proteinExistence type="predicted"/>
<sequence>MASKRKYTGCSKSIGKPRAERSTLEYVFIHDLDRDRHVQKVGKGLNISKNMFREGKFPELQSISLPMSLAMTNKAISRSNKCSSRPLTFCR</sequence>
<name>A0A9P0LH00_ACAOB</name>
<organism evidence="1 2">
    <name type="scientific">Acanthoscelides obtectus</name>
    <name type="common">Bean weevil</name>
    <name type="synonym">Bruchus obtectus</name>
    <dbReference type="NCBI Taxonomy" id="200917"/>
    <lineage>
        <taxon>Eukaryota</taxon>
        <taxon>Metazoa</taxon>
        <taxon>Ecdysozoa</taxon>
        <taxon>Arthropoda</taxon>
        <taxon>Hexapoda</taxon>
        <taxon>Insecta</taxon>
        <taxon>Pterygota</taxon>
        <taxon>Neoptera</taxon>
        <taxon>Endopterygota</taxon>
        <taxon>Coleoptera</taxon>
        <taxon>Polyphaga</taxon>
        <taxon>Cucujiformia</taxon>
        <taxon>Chrysomeloidea</taxon>
        <taxon>Chrysomelidae</taxon>
        <taxon>Bruchinae</taxon>
        <taxon>Bruchini</taxon>
        <taxon>Acanthoscelides</taxon>
    </lineage>
</organism>
<dbReference type="Proteomes" id="UP001152888">
    <property type="component" value="Unassembled WGS sequence"/>
</dbReference>
<evidence type="ECO:0000313" key="2">
    <source>
        <dbReference type="Proteomes" id="UP001152888"/>
    </source>
</evidence>
<dbReference type="EMBL" id="CAKOFQ010007229">
    <property type="protein sequence ID" value="CAH1995477.1"/>
    <property type="molecule type" value="Genomic_DNA"/>
</dbReference>
<accession>A0A9P0LH00</accession>
<gene>
    <name evidence="1" type="ORF">ACAOBT_LOCUS22633</name>
</gene>
<protein>
    <submittedName>
        <fullName evidence="1">Uncharacterized protein</fullName>
    </submittedName>
</protein>
<reference evidence="1" key="1">
    <citation type="submission" date="2022-03" db="EMBL/GenBank/DDBJ databases">
        <authorList>
            <person name="Sayadi A."/>
        </authorList>
    </citation>
    <scope>NUCLEOTIDE SEQUENCE</scope>
</reference>
<keyword evidence="2" id="KW-1185">Reference proteome</keyword>
<comment type="caution">
    <text evidence="1">The sequence shown here is derived from an EMBL/GenBank/DDBJ whole genome shotgun (WGS) entry which is preliminary data.</text>
</comment>
<evidence type="ECO:0000313" key="1">
    <source>
        <dbReference type="EMBL" id="CAH1995477.1"/>
    </source>
</evidence>